<feature type="compositionally biased region" description="Polar residues" evidence="1">
    <location>
        <begin position="344"/>
        <end position="360"/>
    </location>
</feature>
<protein>
    <recommendedName>
        <fullName evidence="2">Ams2/SPT21 N-terminal domain-containing protein</fullName>
    </recommendedName>
</protein>
<dbReference type="Gene3D" id="3.30.50.10">
    <property type="entry name" value="Erythroid Transcription Factor GATA-1, subunit A"/>
    <property type="match status" value="1"/>
</dbReference>
<accession>A0A2V1DD66</accession>
<evidence type="ECO:0000313" key="3">
    <source>
        <dbReference type="EMBL" id="PVH96040.1"/>
    </source>
</evidence>
<feature type="compositionally biased region" description="Basic and acidic residues" evidence="1">
    <location>
        <begin position="495"/>
        <end position="508"/>
    </location>
</feature>
<evidence type="ECO:0000256" key="1">
    <source>
        <dbReference type="SAM" id="MobiDB-lite"/>
    </source>
</evidence>
<feature type="compositionally biased region" description="Basic residues" evidence="1">
    <location>
        <begin position="327"/>
        <end position="340"/>
    </location>
</feature>
<dbReference type="GO" id="GO:0030466">
    <property type="term" value="P:silent mating-type cassette heterochromatin formation"/>
    <property type="evidence" value="ECO:0007669"/>
    <property type="project" value="TreeGrafter"/>
</dbReference>
<feature type="compositionally biased region" description="Polar residues" evidence="1">
    <location>
        <begin position="601"/>
        <end position="614"/>
    </location>
</feature>
<dbReference type="GO" id="GO:0006357">
    <property type="term" value="P:regulation of transcription by RNA polymerase II"/>
    <property type="evidence" value="ECO:0007669"/>
    <property type="project" value="TreeGrafter"/>
</dbReference>
<feature type="compositionally biased region" description="Pro residues" evidence="1">
    <location>
        <begin position="474"/>
        <end position="483"/>
    </location>
</feature>
<dbReference type="PANTHER" id="PTHR39147:SF1">
    <property type="entry name" value="PROTEIN SPT21"/>
    <property type="match status" value="1"/>
</dbReference>
<feature type="region of interest" description="Disordered" evidence="1">
    <location>
        <begin position="1"/>
        <end position="26"/>
    </location>
</feature>
<feature type="region of interest" description="Disordered" evidence="1">
    <location>
        <begin position="305"/>
        <end position="529"/>
    </location>
</feature>
<feature type="compositionally biased region" description="Polar residues" evidence="1">
    <location>
        <begin position="628"/>
        <end position="638"/>
    </location>
</feature>
<feature type="compositionally biased region" description="Polar residues" evidence="1">
    <location>
        <begin position="1011"/>
        <end position="1021"/>
    </location>
</feature>
<keyword evidence="4" id="KW-1185">Reference proteome</keyword>
<dbReference type="Pfam" id="PF25823">
    <property type="entry name" value="Ams2-SPT21_N"/>
    <property type="match status" value="1"/>
</dbReference>
<sequence>MTAPSSSSHAALQQTSAMSPTEGYEQSVEDIPRRLMRVKVLYTFDDQNKSNCLARLPNAQSIPTIPLDENTQVGVIELKTCIQAVVGASPELVAKLGHDYTVYAYDYSEYETPLVGQGMLSWLLASASPTPNAPADESKTMVTGRVCKNILGLFSNGIKETLEVKLKLVPVPTCMQSEYIENMERYHNLSKVMPQGMNDYNAWAEFLKANPTIRQLAQSVPKTNPPPLDRQQSGGVDSFYDMLTRHNPNDDTKRTDSFHDHHYNTFYNQDTRASSPAMSTASFSAYQHQPYPTRPASQASFHGESVNQLKHGLPSANTGEEEEGPPKKRAHITKAKRPKKTVALGTNTDSLRVTASSAASVRNVRPNGPNPGVSVSVEQVPRAPTPRPGIVGMPLNRGPLRPPAPSLLRNGSIDEGRRPYMSPYDSGIMSDNAMESADEERARSPAETPMTLPSSPPPMPRRTISPARSSPELPSLPPPPPPSTNDSGFVSDVPHANDDVETQEKAPARSESAPAPVTKLRKKADNSKRAWAELTPGPVDLLPQSYTPKLNPYGPYGRPRDTGSIQATTIQEGSDFASFGLNTSADEDFMRSFQDHLKSVDNNANEQAPPSTSMHPPPDAVPTACPPQNNQPGSSQIPKDNAGSPDMPILLSADSSNVTKNISNFKESRARGLPRSHTWSAGEPMSDVTPMTNNKPTKSSSRGPSKGPRKDQIRKKMEEAISAGEMPQYCNNCGQIDTPAWRRAYMRVEKGVPENIQVSSNGTDITAFEVIEPEDDDEDDCPKYRIFKQVLEPDETASDTFTVLTLCNPCGLWLGKKNAMRPHAVWSKTEKLKKKKSRTRKSKAVHEMTMSDIVVPNSEANVPDTRGQPEVPASFDGTVEQQSQSALPRRASSAGMGVQNPHEDSSAEAALLRAIRSSPVGLRGSKDSPIHLDADLTPKPTRRLLFPSPRQPGEKKLLSDNRLLFPPKAQASMNETTGPVTPELDSGEVDKENCPPPVGDEDHELTRFLEGTSSQKTTPTGRSFEDLLKTPTPGSRNNPLTPKRTTDFADITTPSRMMRTPRTSGRAGTAAPETPFTRQLNALLSEGLPSSPSQAIDFSLFPSFNTPGRNHSGAPFIDVLSGDFSSDFPVPSSPPMALGFSVFEDPNTSTVDLWNGAGIFDGNDIMSTPAGYNSGVEHQKPDGDSSLLRMQGLSADFEVLIAQVAGDPDRASGNTKPSIDGVAQSPDFSDHSPTAVTENAQSEMQEPKQAQVEQSKTPEAMVKVESPEYGENQAAVADKTPIPLEKDAKVIALGKSKINAGPART</sequence>
<dbReference type="Proteomes" id="UP000244855">
    <property type="component" value="Unassembled WGS sequence"/>
</dbReference>
<gene>
    <name evidence="3" type="ORF">DM02DRAFT_131634</name>
</gene>
<feature type="compositionally biased region" description="Polar residues" evidence="1">
    <location>
        <begin position="1"/>
        <end position="19"/>
    </location>
</feature>
<reference evidence="3 4" key="1">
    <citation type="journal article" date="2018" name="Sci. Rep.">
        <title>Comparative genomics provides insights into the lifestyle and reveals functional heterogeneity of dark septate endophytic fungi.</title>
        <authorList>
            <person name="Knapp D.G."/>
            <person name="Nemeth J.B."/>
            <person name="Barry K."/>
            <person name="Hainaut M."/>
            <person name="Henrissat B."/>
            <person name="Johnson J."/>
            <person name="Kuo A."/>
            <person name="Lim J.H.P."/>
            <person name="Lipzen A."/>
            <person name="Nolan M."/>
            <person name="Ohm R.A."/>
            <person name="Tamas L."/>
            <person name="Grigoriev I.V."/>
            <person name="Spatafora J.W."/>
            <person name="Nagy L.G."/>
            <person name="Kovacs G.M."/>
        </authorList>
    </citation>
    <scope>NUCLEOTIDE SEQUENCE [LARGE SCALE GENOMIC DNA]</scope>
    <source>
        <strain evidence="3 4">DSE2036</strain>
    </source>
</reference>
<dbReference type="GO" id="GO:0000183">
    <property type="term" value="P:rDNA heterochromatin formation"/>
    <property type="evidence" value="ECO:0007669"/>
    <property type="project" value="TreeGrafter"/>
</dbReference>
<dbReference type="STRING" id="97972.A0A2V1DD66"/>
<feature type="region of interest" description="Disordered" evidence="1">
    <location>
        <begin position="1208"/>
        <end position="1280"/>
    </location>
</feature>
<dbReference type="InterPro" id="IPR013088">
    <property type="entry name" value="Znf_NHR/GATA"/>
</dbReference>
<organism evidence="3 4">
    <name type="scientific">Periconia macrospinosa</name>
    <dbReference type="NCBI Taxonomy" id="97972"/>
    <lineage>
        <taxon>Eukaryota</taxon>
        <taxon>Fungi</taxon>
        <taxon>Dikarya</taxon>
        <taxon>Ascomycota</taxon>
        <taxon>Pezizomycotina</taxon>
        <taxon>Dothideomycetes</taxon>
        <taxon>Pleosporomycetidae</taxon>
        <taxon>Pleosporales</taxon>
        <taxon>Massarineae</taxon>
        <taxon>Periconiaceae</taxon>
        <taxon>Periconia</taxon>
    </lineage>
</organism>
<feature type="domain" description="Ams2/SPT21 N-terminal" evidence="2">
    <location>
        <begin position="32"/>
        <end position="171"/>
    </location>
</feature>
<feature type="compositionally biased region" description="Basic and acidic residues" evidence="1">
    <location>
        <begin position="924"/>
        <end position="936"/>
    </location>
</feature>
<feature type="region of interest" description="Disordered" evidence="1">
    <location>
        <begin position="601"/>
        <end position="652"/>
    </location>
</feature>
<dbReference type="SUPFAM" id="SSF57716">
    <property type="entry name" value="Glucocorticoid receptor-like (DNA-binding domain)"/>
    <property type="match status" value="1"/>
</dbReference>
<evidence type="ECO:0000259" key="2">
    <source>
        <dbReference type="Pfam" id="PF25823"/>
    </source>
</evidence>
<dbReference type="EMBL" id="KZ805476">
    <property type="protein sequence ID" value="PVH96040.1"/>
    <property type="molecule type" value="Genomic_DNA"/>
</dbReference>
<feature type="region of interest" description="Disordered" evidence="1">
    <location>
        <begin position="920"/>
        <end position="1047"/>
    </location>
</feature>
<dbReference type="GO" id="GO:0008270">
    <property type="term" value="F:zinc ion binding"/>
    <property type="evidence" value="ECO:0007669"/>
    <property type="project" value="InterPro"/>
</dbReference>
<dbReference type="InterPro" id="IPR042403">
    <property type="entry name" value="Spt21/Ams2"/>
</dbReference>
<feature type="compositionally biased region" description="Low complexity" evidence="1">
    <location>
        <begin position="461"/>
        <end position="473"/>
    </location>
</feature>
<feature type="region of interest" description="Disordered" evidence="1">
    <location>
        <begin position="664"/>
        <end position="714"/>
    </location>
</feature>
<feature type="region of interest" description="Disordered" evidence="1">
    <location>
        <begin position="855"/>
        <end position="907"/>
    </location>
</feature>
<dbReference type="PANTHER" id="PTHR39147">
    <property type="entry name" value="PROTEIN SPT21"/>
    <property type="match status" value="1"/>
</dbReference>
<proteinExistence type="predicted"/>
<feature type="compositionally biased region" description="Polar residues" evidence="1">
    <location>
        <begin position="689"/>
        <end position="703"/>
    </location>
</feature>
<feature type="compositionally biased region" description="Polar residues" evidence="1">
    <location>
        <begin position="1231"/>
        <end position="1244"/>
    </location>
</feature>
<name>A0A2V1DD66_9PLEO</name>
<dbReference type="OrthoDB" id="3199820at2759"/>
<dbReference type="InterPro" id="IPR057725">
    <property type="entry name" value="Ams2-SPT21_N"/>
</dbReference>
<evidence type="ECO:0000313" key="4">
    <source>
        <dbReference type="Proteomes" id="UP000244855"/>
    </source>
</evidence>